<dbReference type="InterPro" id="IPR045864">
    <property type="entry name" value="aa-tRNA-synth_II/BPL/LPL"/>
</dbReference>
<dbReference type="PANTHER" id="PTHR10993:SF7">
    <property type="entry name" value="LIPOYLTRANSFERASE 2, MITOCHONDRIAL-RELATED"/>
    <property type="match status" value="1"/>
</dbReference>
<dbReference type="Pfam" id="PF21948">
    <property type="entry name" value="LplA-B_cat"/>
    <property type="match status" value="1"/>
</dbReference>
<proteinExistence type="predicted"/>
<name>A0A382WLN9_9ZZZZ</name>
<keyword evidence="3" id="KW-0808">Transferase</keyword>
<feature type="non-terminal residue" evidence="6">
    <location>
        <position position="1"/>
    </location>
</feature>
<dbReference type="PROSITE" id="PS51733">
    <property type="entry name" value="BPL_LPL_CATALYTIC"/>
    <property type="match status" value="1"/>
</dbReference>
<feature type="non-terminal residue" evidence="6">
    <location>
        <position position="143"/>
    </location>
</feature>
<dbReference type="PANTHER" id="PTHR10993">
    <property type="entry name" value="OCTANOYLTRANSFERASE"/>
    <property type="match status" value="1"/>
</dbReference>
<dbReference type="PIRSF" id="PIRSF016262">
    <property type="entry name" value="LPLase"/>
    <property type="match status" value="1"/>
</dbReference>
<dbReference type="SUPFAM" id="SSF55681">
    <property type="entry name" value="Class II aaRS and biotin synthetases"/>
    <property type="match status" value="1"/>
</dbReference>
<evidence type="ECO:0000256" key="3">
    <source>
        <dbReference type="ARBA" id="ARBA00022679"/>
    </source>
</evidence>
<evidence type="ECO:0000259" key="5">
    <source>
        <dbReference type="PROSITE" id="PS51733"/>
    </source>
</evidence>
<dbReference type="InterPro" id="IPR000544">
    <property type="entry name" value="Octanoyltransferase"/>
</dbReference>
<dbReference type="GO" id="GO:0033819">
    <property type="term" value="F:lipoyl(octanoyl) transferase activity"/>
    <property type="evidence" value="ECO:0007669"/>
    <property type="project" value="UniProtKB-EC"/>
</dbReference>
<reference evidence="6" key="1">
    <citation type="submission" date="2018-05" db="EMBL/GenBank/DDBJ databases">
        <authorList>
            <person name="Lanie J.A."/>
            <person name="Ng W.-L."/>
            <person name="Kazmierczak K.M."/>
            <person name="Andrzejewski T.M."/>
            <person name="Davidsen T.M."/>
            <person name="Wayne K.J."/>
            <person name="Tettelin H."/>
            <person name="Glass J.I."/>
            <person name="Rusch D."/>
            <person name="Podicherti R."/>
            <person name="Tsui H.-C.T."/>
            <person name="Winkler M.E."/>
        </authorList>
    </citation>
    <scope>NUCLEOTIDE SEQUENCE</scope>
</reference>
<dbReference type="Gene3D" id="3.30.930.10">
    <property type="entry name" value="Bira Bifunctional Protein, Domain 2"/>
    <property type="match status" value="1"/>
</dbReference>
<dbReference type="EMBL" id="UINC01160833">
    <property type="protein sequence ID" value="SVD59693.1"/>
    <property type="molecule type" value="Genomic_DNA"/>
</dbReference>
<dbReference type="InterPro" id="IPR020605">
    <property type="entry name" value="Octanoyltransferase_CS"/>
</dbReference>
<evidence type="ECO:0000313" key="6">
    <source>
        <dbReference type="EMBL" id="SVD59693.1"/>
    </source>
</evidence>
<sequence length="143" mass="16593">MKIEIKKSVKCLDYDVAIKFLEKRVEDVINGKKPELLWILEHKPIFTAGTSYRENEILNKSINLIKSSRGGKITYHGPGQKIVYFVLNLKDRGKDIRKLIRYIERCIIQILKEYEIKSFNDKKNIGIWVNDNGTEKKVAAIGI</sequence>
<organism evidence="6">
    <name type="scientific">marine metagenome</name>
    <dbReference type="NCBI Taxonomy" id="408172"/>
    <lineage>
        <taxon>unclassified sequences</taxon>
        <taxon>metagenomes</taxon>
        <taxon>ecological metagenomes</taxon>
    </lineage>
</organism>
<keyword evidence="4" id="KW-0012">Acyltransferase</keyword>
<dbReference type="EC" id="2.3.1.181" evidence="2"/>
<dbReference type="AlphaFoldDB" id="A0A382WLN9"/>
<evidence type="ECO:0000256" key="2">
    <source>
        <dbReference type="ARBA" id="ARBA00012334"/>
    </source>
</evidence>
<accession>A0A382WLN9</accession>
<evidence type="ECO:0000256" key="4">
    <source>
        <dbReference type="ARBA" id="ARBA00023315"/>
    </source>
</evidence>
<dbReference type="UniPathway" id="UPA00538">
    <property type="reaction ID" value="UER00592"/>
</dbReference>
<feature type="domain" description="BPL/LPL catalytic" evidence="5">
    <location>
        <begin position="31"/>
        <end position="143"/>
    </location>
</feature>
<gene>
    <name evidence="6" type="ORF">METZ01_LOCUS412547</name>
</gene>
<dbReference type="GO" id="GO:0009249">
    <property type="term" value="P:protein lipoylation"/>
    <property type="evidence" value="ECO:0007669"/>
    <property type="project" value="InterPro"/>
</dbReference>
<dbReference type="PROSITE" id="PS01313">
    <property type="entry name" value="LIPB"/>
    <property type="match status" value="1"/>
</dbReference>
<dbReference type="InterPro" id="IPR004143">
    <property type="entry name" value="BPL_LPL_catalytic"/>
</dbReference>
<dbReference type="NCBIfam" id="TIGR00214">
    <property type="entry name" value="lipB"/>
    <property type="match status" value="1"/>
</dbReference>
<protein>
    <recommendedName>
        <fullName evidence="2">lipoyl(octanoyl) transferase</fullName>
        <ecNumber evidence="2">2.3.1.181</ecNumber>
    </recommendedName>
</protein>
<comment type="pathway">
    <text evidence="1">Protein modification; protein lipoylation via endogenous pathway; protein N(6)-(lipoyl)lysine from octanoyl-[acyl-carrier-protein]: step 1/2.</text>
</comment>
<evidence type="ECO:0000256" key="1">
    <source>
        <dbReference type="ARBA" id="ARBA00004821"/>
    </source>
</evidence>